<accession>A0A0D9VAE0</accession>
<dbReference type="AlphaFoldDB" id="A0A0D9VAE0"/>
<dbReference type="Proteomes" id="UP000032180">
    <property type="component" value="Chromosome 1"/>
</dbReference>
<evidence type="ECO:0000313" key="3">
    <source>
        <dbReference type="Proteomes" id="UP000032180"/>
    </source>
</evidence>
<proteinExistence type="predicted"/>
<dbReference type="HOGENOM" id="CLU_1404286_0_0_1"/>
<evidence type="ECO:0000256" key="1">
    <source>
        <dbReference type="SAM" id="MobiDB-lite"/>
    </source>
</evidence>
<feature type="compositionally biased region" description="Basic and acidic residues" evidence="1">
    <location>
        <begin position="159"/>
        <end position="181"/>
    </location>
</feature>
<evidence type="ECO:0000313" key="2">
    <source>
        <dbReference type="EnsemblPlants" id="LPERR01G38680.1"/>
    </source>
</evidence>
<dbReference type="Gramene" id="LPERR01G38680.1">
    <property type="protein sequence ID" value="LPERR01G38680.1"/>
    <property type="gene ID" value="LPERR01G38680"/>
</dbReference>
<keyword evidence="3" id="KW-1185">Reference proteome</keyword>
<dbReference type="EnsemblPlants" id="LPERR01G38680.1">
    <property type="protein sequence ID" value="LPERR01G38680.1"/>
    <property type="gene ID" value="LPERR01G38680"/>
</dbReference>
<protein>
    <submittedName>
        <fullName evidence="2">Uncharacterized protein</fullName>
    </submittedName>
</protein>
<sequence>MASSPEEEDDPLDWIILDRYVLCTTMQHNNDDDGDITASNLCTTCTGFPIRASLRAAATPAISRLYLHVPATWPDISRVRYPKLLAAHRGRILFAASVPFAGDFNCDSIAGYYPIDYFVYTADSPPPPSLTRRILHPQPGYLVFWKECHSKSATEPIDGEGKNAEHDRNDSRCTSRHRNEAEGNTTDFTTRETV</sequence>
<name>A0A0D9VAE0_9ORYZ</name>
<reference evidence="2" key="3">
    <citation type="submission" date="2015-04" db="UniProtKB">
        <authorList>
            <consortium name="EnsemblPlants"/>
        </authorList>
    </citation>
    <scope>IDENTIFICATION</scope>
</reference>
<organism evidence="2 3">
    <name type="scientific">Leersia perrieri</name>
    <dbReference type="NCBI Taxonomy" id="77586"/>
    <lineage>
        <taxon>Eukaryota</taxon>
        <taxon>Viridiplantae</taxon>
        <taxon>Streptophyta</taxon>
        <taxon>Embryophyta</taxon>
        <taxon>Tracheophyta</taxon>
        <taxon>Spermatophyta</taxon>
        <taxon>Magnoliopsida</taxon>
        <taxon>Liliopsida</taxon>
        <taxon>Poales</taxon>
        <taxon>Poaceae</taxon>
        <taxon>BOP clade</taxon>
        <taxon>Oryzoideae</taxon>
        <taxon>Oryzeae</taxon>
        <taxon>Oryzinae</taxon>
        <taxon>Leersia</taxon>
    </lineage>
</organism>
<dbReference type="PANTHER" id="PTHR33074">
    <property type="entry name" value="EXPRESSED PROTEIN-RELATED"/>
    <property type="match status" value="1"/>
</dbReference>
<dbReference type="PANTHER" id="PTHR33074:SF79">
    <property type="entry name" value="EXPRESSED PROTEIN"/>
    <property type="match status" value="1"/>
</dbReference>
<feature type="region of interest" description="Disordered" evidence="1">
    <location>
        <begin position="155"/>
        <end position="194"/>
    </location>
</feature>
<reference evidence="3" key="2">
    <citation type="submission" date="2013-12" db="EMBL/GenBank/DDBJ databases">
        <authorList>
            <person name="Yu Y."/>
            <person name="Lee S."/>
            <person name="de Baynast K."/>
            <person name="Wissotski M."/>
            <person name="Liu L."/>
            <person name="Talag J."/>
            <person name="Goicoechea J."/>
            <person name="Angelova A."/>
            <person name="Jetty R."/>
            <person name="Kudrna D."/>
            <person name="Golser W."/>
            <person name="Rivera L."/>
            <person name="Zhang J."/>
            <person name="Wing R."/>
        </authorList>
    </citation>
    <scope>NUCLEOTIDE SEQUENCE</scope>
</reference>
<reference evidence="2 3" key="1">
    <citation type="submission" date="2012-08" db="EMBL/GenBank/DDBJ databases">
        <title>Oryza genome evolution.</title>
        <authorList>
            <person name="Wing R.A."/>
        </authorList>
    </citation>
    <scope>NUCLEOTIDE SEQUENCE</scope>
</reference>